<dbReference type="Gene3D" id="3.55.40.10">
    <property type="entry name" value="minor pseudopilin epsh domain"/>
    <property type="match status" value="1"/>
</dbReference>
<organism evidence="1 2">
    <name type="scientific">Stakelama pacifica</name>
    <dbReference type="NCBI Taxonomy" id="517720"/>
    <lineage>
        <taxon>Bacteria</taxon>
        <taxon>Pseudomonadati</taxon>
        <taxon>Pseudomonadota</taxon>
        <taxon>Alphaproteobacteria</taxon>
        <taxon>Sphingomonadales</taxon>
        <taxon>Sphingomonadaceae</taxon>
        <taxon>Stakelama</taxon>
    </lineage>
</organism>
<dbReference type="AlphaFoldDB" id="A0A4R6FCU4"/>
<proteinExistence type="predicted"/>
<dbReference type="NCBIfam" id="TIGR02532">
    <property type="entry name" value="IV_pilin_GFxxxE"/>
    <property type="match status" value="1"/>
</dbReference>
<dbReference type="InterPro" id="IPR045584">
    <property type="entry name" value="Pilin-like"/>
</dbReference>
<evidence type="ECO:0000313" key="2">
    <source>
        <dbReference type="Proteomes" id="UP000295493"/>
    </source>
</evidence>
<gene>
    <name evidence="1" type="ORF">EV664_11487</name>
</gene>
<keyword evidence="2" id="KW-1185">Reference proteome</keyword>
<comment type="caution">
    <text evidence="1">The sequence shown here is derived from an EMBL/GenBank/DDBJ whole genome shotgun (WGS) entry which is preliminary data.</text>
</comment>
<dbReference type="InterPro" id="IPR012902">
    <property type="entry name" value="N_methyl_site"/>
</dbReference>
<name>A0A4R6FCU4_9SPHN</name>
<dbReference type="EMBL" id="SNWD01000014">
    <property type="protein sequence ID" value="TDN79051.1"/>
    <property type="molecule type" value="Genomic_DNA"/>
</dbReference>
<reference evidence="1 2" key="1">
    <citation type="submission" date="2019-03" db="EMBL/GenBank/DDBJ databases">
        <title>Genomic Encyclopedia of Type Strains, Phase IV (KMG-IV): sequencing the most valuable type-strain genomes for metagenomic binning, comparative biology and taxonomic classification.</title>
        <authorList>
            <person name="Goeker M."/>
        </authorList>
    </citation>
    <scope>NUCLEOTIDE SEQUENCE [LARGE SCALE GENOMIC DNA]</scope>
    <source>
        <strain evidence="1 2">DSM 25059</strain>
    </source>
</reference>
<dbReference type="SUPFAM" id="SSF54523">
    <property type="entry name" value="Pili subunits"/>
    <property type="match status" value="1"/>
</dbReference>
<dbReference type="Proteomes" id="UP000295493">
    <property type="component" value="Unassembled WGS sequence"/>
</dbReference>
<protein>
    <submittedName>
        <fullName evidence="1">General secretion pathway protein H</fullName>
    </submittedName>
</protein>
<dbReference type="OrthoDB" id="7204788at2"/>
<evidence type="ECO:0000313" key="1">
    <source>
        <dbReference type="EMBL" id="TDN79051.1"/>
    </source>
</evidence>
<sequence>MTLIEMLIVLAIIGIAAGAVSLGIGAATRAPSAEAEAHALATRLQAAADDAMLGDRLTALTVRDNGYGFATLEGGKWVPRTDDALAFHRLPGGMLVKFSKRPPIILGVDGSGEPISATILAGDERWLVRYDGLTTTTTSVPAA</sequence>
<accession>A0A4R6FCU4</accession>